<keyword evidence="1" id="KW-1133">Transmembrane helix</keyword>
<name>A0ABR5DNL9_RICPA</name>
<evidence type="ECO:0000256" key="1">
    <source>
        <dbReference type="SAM" id="Phobius"/>
    </source>
</evidence>
<evidence type="ECO:0000313" key="2">
    <source>
        <dbReference type="EMBL" id="KJW00325.1"/>
    </source>
</evidence>
<comment type="caution">
    <text evidence="2">The sequence shown here is derived from an EMBL/GenBank/DDBJ whole genome shotgun (WGS) entry which is preliminary data.</text>
</comment>
<keyword evidence="1" id="KW-0812">Transmembrane</keyword>
<accession>A0ABR5DNL9</accession>
<dbReference type="EMBL" id="LAOO01000001">
    <property type="protein sequence ID" value="KJW00325.1"/>
    <property type="molecule type" value="Genomic_DNA"/>
</dbReference>
<keyword evidence="1" id="KW-0472">Membrane</keyword>
<proteinExistence type="predicted"/>
<reference evidence="2 3" key="1">
    <citation type="submission" date="2015-02" db="EMBL/GenBank/DDBJ databases">
        <title>Genome Sequencing of Rickettsiales.</title>
        <authorList>
            <person name="Daugherty S.C."/>
            <person name="Su Q."/>
            <person name="Abolude K."/>
            <person name="Beier-Sexton M."/>
            <person name="Carlyon J.A."/>
            <person name="Carter R."/>
            <person name="Day N.P."/>
            <person name="Dumler S.J."/>
            <person name="Dyachenko V."/>
            <person name="Godinez A."/>
            <person name="Kurtti T.J."/>
            <person name="Lichay M."/>
            <person name="Mullins K.E."/>
            <person name="Ott S."/>
            <person name="Pappas-Brown V."/>
            <person name="Paris D.H."/>
            <person name="Patel P."/>
            <person name="Richards A.L."/>
            <person name="Sadzewicz L."/>
            <person name="Sears K."/>
            <person name="Seidman D."/>
            <person name="Sengamalay N."/>
            <person name="Stenos J."/>
            <person name="Tallon L.J."/>
            <person name="Vincent G."/>
            <person name="Fraser C.M."/>
            <person name="Munderloh U."/>
            <person name="Dunning-Hotopp J.C."/>
        </authorList>
    </citation>
    <scope>NUCLEOTIDE SEQUENCE [LARGE SCALE GENOMIC DNA]</scope>
    <source>
        <strain evidence="2 3">Tate's Hell</strain>
    </source>
</reference>
<organism evidence="2 3">
    <name type="scientific">Rickettsia parkeri str. Tate's Hell</name>
    <dbReference type="NCBI Taxonomy" id="1359189"/>
    <lineage>
        <taxon>Bacteria</taxon>
        <taxon>Pseudomonadati</taxon>
        <taxon>Pseudomonadota</taxon>
        <taxon>Alphaproteobacteria</taxon>
        <taxon>Rickettsiales</taxon>
        <taxon>Rickettsiaceae</taxon>
        <taxon>Rickettsieae</taxon>
        <taxon>Rickettsia</taxon>
        <taxon>spotted fever group</taxon>
    </lineage>
</organism>
<feature type="transmembrane region" description="Helical" evidence="1">
    <location>
        <begin position="21"/>
        <end position="39"/>
    </location>
</feature>
<gene>
    <name evidence="2" type="ORF">RPATATE_0472</name>
</gene>
<protein>
    <submittedName>
        <fullName evidence="2">Membrane protein</fullName>
    </submittedName>
</protein>
<keyword evidence="3" id="KW-1185">Reference proteome</keyword>
<sequence length="40" mass="4320">MISFIIGSSSIVKPGQILIKLTLIACLFSFLGALILYAYT</sequence>
<dbReference type="Proteomes" id="UP000035491">
    <property type="component" value="Unassembled WGS sequence"/>
</dbReference>
<evidence type="ECO:0000313" key="3">
    <source>
        <dbReference type="Proteomes" id="UP000035491"/>
    </source>
</evidence>